<dbReference type="Gene3D" id="2.70.70.10">
    <property type="entry name" value="Glucose Permease (Domain IIA)"/>
    <property type="match status" value="1"/>
</dbReference>
<name>A0A7W9X0J3_9BURK</name>
<evidence type="ECO:0000256" key="1">
    <source>
        <dbReference type="SAM" id="Coils"/>
    </source>
</evidence>
<protein>
    <submittedName>
        <fullName evidence="5">Septal ring factor EnvC (AmiA/AmiB activator)</fullName>
    </submittedName>
</protein>
<feature type="signal peptide" evidence="3">
    <location>
        <begin position="1"/>
        <end position="32"/>
    </location>
</feature>
<dbReference type="InterPro" id="IPR016047">
    <property type="entry name" value="M23ase_b-sheet_dom"/>
</dbReference>
<organism evidence="5 6">
    <name type="scientific">Massilia aurea</name>
    <dbReference type="NCBI Taxonomy" id="373040"/>
    <lineage>
        <taxon>Bacteria</taxon>
        <taxon>Pseudomonadati</taxon>
        <taxon>Pseudomonadota</taxon>
        <taxon>Betaproteobacteria</taxon>
        <taxon>Burkholderiales</taxon>
        <taxon>Oxalobacteraceae</taxon>
        <taxon>Telluria group</taxon>
        <taxon>Massilia</taxon>
    </lineage>
</organism>
<feature type="compositionally biased region" description="Pro residues" evidence="2">
    <location>
        <begin position="325"/>
        <end position="335"/>
    </location>
</feature>
<feature type="compositionally biased region" description="Basic and acidic residues" evidence="2">
    <location>
        <begin position="299"/>
        <end position="314"/>
    </location>
</feature>
<dbReference type="Pfam" id="PF01551">
    <property type="entry name" value="Peptidase_M23"/>
    <property type="match status" value="1"/>
</dbReference>
<evidence type="ECO:0000313" key="6">
    <source>
        <dbReference type="Proteomes" id="UP000540787"/>
    </source>
</evidence>
<feature type="compositionally biased region" description="Pro residues" evidence="2">
    <location>
        <begin position="348"/>
        <end position="357"/>
    </location>
</feature>
<feature type="coiled-coil region" evidence="1">
    <location>
        <begin position="245"/>
        <end position="297"/>
    </location>
</feature>
<dbReference type="PANTHER" id="PTHR21666">
    <property type="entry name" value="PEPTIDASE-RELATED"/>
    <property type="match status" value="1"/>
</dbReference>
<dbReference type="GO" id="GO:0004222">
    <property type="term" value="F:metalloendopeptidase activity"/>
    <property type="evidence" value="ECO:0007669"/>
    <property type="project" value="TreeGrafter"/>
</dbReference>
<keyword evidence="1" id="KW-0175">Coiled coil</keyword>
<dbReference type="AlphaFoldDB" id="A0A7W9X0J3"/>
<dbReference type="SUPFAM" id="SSF51261">
    <property type="entry name" value="Duplicated hybrid motif"/>
    <property type="match status" value="1"/>
</dbReference>
<feature type="coiled-coil region" evidence="1">
    <location>
        <begin position="42"/>
        <end position="97"/>
    </location>
</feature>
<dbReference type="FunFam" id="2.70.70.10:FF:000003">
    <property type="entry name" value="Murein hydrolase activator EnvC"/>
    <property type="match status" value="1"/>
</dbReference>
<dbReference type="CDD" id="cd12797">
    <property type="entry name" value="M23_peptidase"/>
    <property type="match status" value="1"/>
</dbReference>
<evidence type="ECO:0000256" key="2">
    <source>
        <dbReference type="SAM" id="MobiDB-lite"/>
    </source>
</evidence>
<evidence type="ECO:0000256" key="3">
    <source>
        <dbReference type="SAM" id="SignalP"/>
    </source>
</evidence>
<evidence type="ECO:0000259" key="4">
    <source>
        <dbReference type="Pfam" id="PF01551"/>
    </source>
</evidence>
<gene>
    <name evidence="5" type="ORF">HD842_002351</name>
</gene>
<dbReference type="InterPro" id="IPR011055">
    <property type="entry name" value="Dup_hybrid_motif"/>
</dbReference>
<accession>A0A7W9X0J3</accession>
<feature type="coiled-coil region" evidence="1">
    <location>
        <begin position="172"/>
        <end position="213"/>
    </location>
</feature>
<feature type="domain" description="M23ase beta-sheet core" evidence="4">
    <location>
        <begin position="400"/>
        <end position="493"/>
    </location>
</feature>
<evidence type="ECO:0000313" key="5">
    <source>
        <dbReference type="EMBL" id="MBB6134209.1"/>
    </source>
</evidence>
<dbReference type="EMBL" id="JACHBX010000002">
    <property type="protein sequence ID" value="MBB6134209.1"/>
    <property type="molecule type" value="Genomic_DNA"/>
</dbReference>
<dbReference type="InterPro" id="IPR050570">
    <property type="entry name" value="Cell_wall_metabolism_enzyme"/>
</dbReference>
<keyword evidence="3" id="KW-0732">Signal</keyword>
<keyword evidence="6" id="KW-1185">Reference proteome</keyword>
<proteinExistence type="predicted"/>
<feature type="chain" id="PRO_5030642210" evidence="3">
    <location>
        <begin position="33"/>
        <end position="499"/>
    </location>
</feature>
<reference evidence="5 6" key="1">
    <citation type="submission" date="2020-08" db="EMBL/GenBank/DDBJ databases">
        <title>The Agave Microbiome: Exploring the role of microbial communities in plant adaptations to desert environments.</title>
        <authorList>
            <person name="Partida-Martinez L.P."/>
        </authorList>
    </citation>
    <scope>NUCLEOTIDE SEQUENCE [LARGE SCALE GENOMIC DNA]</scope>
    <source>
        <strain evidence="5 6">AT3.2</strain>
    </source>
</reference>
<dbReference type="Gene3D" id="6.10.250.3150">
    <property type="match status" value="1"/>
</dbReference>
<dbReference type="PANTHER" id="PTHR21666:SF270">
    <property type="entry name" value="MUREIN HYDROLASE ACTIVATOR ENVC"/>
    <property type="match status" value="1"/>
</dbReference>
<dbReference type="Proteomes" id="UP000540787">
    <property type="component" value="Unassembled WGS sequence"/>
</dbReference>
<sequence length="499" mass="54247">MRLPTMKDAGSKLLCTLLAVALSGAFASDAWAQRQTERSRQKAAAEKQRAGIQQQLAAIKRDINQTENAKEDAADTLAESEAAISDANRALRDLAEEQDTTATRLQALANQQAQLAQTIGAQQQQLAKLLREHYVAGNEDRIKLLLSGDNPNRISRDLQLMAYVSQAQARLLDSVRNNLAQVEVNRDKVENAQQELEEIAQEQLDQKAMLEKEKARRAALLGTLSSKLADQRKQADRLKGDEERMSGLVDRLARLIREQAEAERKRQVAAAAAAAAKAKAKAEADEKARLLAQARAKAAADRRAERERERERIARQNANAKPGVKPEPLPAPLPAPVKEAPVVAEQPRPAPTRPEPAPEVALGPAAPSGSFASLKGRMSSPINGSVVARFGTRRGDGPNWKGTFFKAPEGTEVRAVAPGRVVHADWMRGFGNLIIIDHGGEYLSIYGYNQALLKRPGDTVRAGEAVASAGNTGGNEESGLYFELRRNGKAFDPAGWVRF</sequence>
<feature type="region of interest" description="Disordered" evidence="2">
    <location>
        <begin position="299"/>
        <end position="377"/>
    </location>
</feature>
<comment type="caution">
    <text evidence="5">The sequence shown here is derived from an EMBL/GenBank/DDBJ whole genome shotgun (WGS) entry which is preliminary data.</text>
</comment>